<dbReference type="GO" id="GO:0005524">
    <property type="term" value="F:ATP binding"/>
    <property type="evidence" value="ECO:0007669"/>
    <property type="project" value="UniProtKB-KW"/>
</dbReference>
<dbReference type="InterPro" id="IPR050763">
    <property type="entry name" value="ABC_transporter_ATP-binding"/>
</dbReference>
<dbReference type="PANTHER" id="PTHR42711">
    <property type="entry name" value="ABC TRANSPORTER ATP-BINDING PROTEIN"/>
    <property type="match status" value="1"/>
</dbReference>
<evidence type="ECO:0000256" key="2">
    <source>
        <dbReference type="ARBA" id="ARBA00022741"/>
    </source>
</evidence>
<dbReference type="InterPro" id="IPR003439">
    <property type="entry name" value="ABC_transporter-like_ATP-bd"/>
</dbReference>
<dbReference type="Pfam" id="PF00005">
    <property type="entry name" value="ABC_tran"/>
    <property type="match status" value="1"/>
</dbReference>
<dbReference type="InterPro" id="IPR003593">
    <property type="entry name" value="AAA+_ATPase"/>
</dbReference>
<dbReference type="GO" id="GO:0016887">
    <property type="term" value="F:ATP hydrolysis activity"/>
    <property type="evidence" value="ECO:0007669"/>
    <property type="project" value="InterPro"/>
</dbReference>
<dbReference type="STRING" id="1852522.SAMN06295960_3066"/>
<dbReference type="PROSITE" id="PS00211">
    <property type="entry name" value="ABC_TRANSPORTER_1"/>
    <property type="match status" value="1"/>
</dbReference>
<dbReference type="Proteomes" id="UP000193834">
    <property type="component" value="Unassembled WGS sequence"/>
</dbReference>
<organism evidence="5 6">
    <name type="scientific">Paenibacillus aquistagni</name>
    <dbReference type="NCBI Taxonomy" id="1852522"/>
    <lineage>
        <taxon>Bacteria</taxon>
        <taxon>Bacillati</taxon>
        <taxon>Bacillota</taxon>
        <taxon>Bacilli</taxon>
        <taxon>Bacillales</taxon>
        <taxon>Paenibacillaceae</taxon>
        <taxon>Paenibacillus</taxon>
    </lineage>
</organism>
<evidence type="ECO:0000313" key="5">
    <source>
        <dbReference type="EMBL" id="SMG49717.1"/>
    </source>
</evidence>
<dbReference type="SUPFAM" id="SSF52540">
    <property type="entry name" value="P-loop containing nucleoside triphosphate hydrolases"/>
    <property type="match status" value="1"/>
</dbReference>
<accession>A0A1X7L831</accession>
<proteinExistence type="predicted"/>
<keyword evidence="3 5" id="KW-0067">ATP-binding</keyword>
<evidence type="ECO:0000259" key="4">
    <source>
        <dbReference type="PROSITE" id="PS50893"/>
    </source>
</evidence>
<feature type="domain" description="ABC transporter" evidence="4">
    <location>
        <begin position="5"/>
        <end position="228"/>
    </location>
</feature>
<keyword evidence="6" id="KW-1185">Reference proteome</keyword>
<dbReference type="InterPro" id="IPR017871">
    <property type="entry name" value="ABC_transporter-like_CS"/>
</dbReference>
<dbReference type="PROSITE" id="PS50893">
    <property type="entry name" value="ABC_TRANSPORTER_2"/>
    <property type="match status" value="1"/>
</dbReference>
<name>A0A1X7L831_9BACL</name>
<dbReference type="Gene3D" id="3.40.50.300">
    <property type="entry name" value="P-loop containing nucleotide triphosphate hydrolases"/>
    <property type="match status" value="1"/>
</dbReference>
<dbReference type="InterPro" id="IPR027417">
    <property type="entry name" value="P-loop_NTPase"/>
</dbReference>
<dbReference type="AlphaFoldDB" id="A0A1X7L831"/>
<evidence type="ECO:0000256" key="1">
    <source>
        <dbReference type="ARBA" id="ARBA00022448"/>
    </source>
</evidence>
<keyword evidence="1" id="KW-0813">Transport</keyword>
<evidence type="ECO:0000313" key="6">
    <source>
        <dbReference type="Proteomes" id="UP000193834"/>
    </source>
</evidence>
<sequence length="297" mass="32243">MAIAIQGKQVVKRYGGAAAVDHMDFTFEQGKITALLGPNGAGKTTAISMILGLVRPTSGEIAVLGEPAGTASLRQRVGAMMQDVKAPDGLRVAELLQLFRSYYANPLSLEQLLDIAGLHKEAKKRATSLSGGQRRRLAFAQCLAGNPELILLDEPTVAMDVEARERFWDTIRALAAKGRTIILTTHDLSEADAVADHIIMMAAGKVVAEGTPQELKAKSALRTITFRTNRMVVDEQFMSIPGVNKVERVGERVRLHVHHPDHVLTVLVQSEWGASDIEVTQAKLEDAFRALTGHKRG</sequence>
<keyword evidence="2" id="KW-0547">Nucleotide-binding</keyword>
<protein>
    <submittedName>
        <fullName evidence="5">ABC-2 type transport system ATP-binding protein</fullName>
    </submittedName>
</protein>
<dbReference type="SMART" id="SM00382">
    <property type="entry name" value="AAA"/>
    <property type="match status" value="1"/>
</dbReference>
<reference evidence="5 6" key="1">
    <citation type="submission" date="2017-04" db="EMBL/GenBank/DDBJ databases">
        <authorList>
            <person name="Afonso C.L."/>
            <person name="Miller P.J."/>
            <person name="Scott M.A."/>
            <person name="Spackman E."/>
            <person name="Goraichik I."/>
            <person name="Dimitrov K.M."/>
            <person name="Suarez D.L."/>
            <person name="Swayne D.E."/>
        </authorList>
    </citation>
    <scope>NUCLEOTIDE SEQUENCE [LARGE SCALE GENOMIC DNA]</scope>
    <source>
        <strain evidence="5 6">11</strain>
    </source>
</reference>
<dbReference type="CDD" id="cd03230">
    <property type="entry name" value="ABC_DR_subfamily_A"/>
    <property type="match status" value="1"/>
</dbReference>
<dbReference type="OrthoDB" id="9804819at2"/>
<evidence type="ECO:0000256" key="3">
    <source>
        <dbReference type="ARBA" id="ARBA00022840"/>
    </source>
</evidence>
<gene>
    <name evidence="5" type="ORF">SAMN06295960_3066</name>
</gene>
<dbReference type="PANTHER" id="PTHR42711:SF17">
    <property type="entry name" value="ABC TRANSPORTER ATP-BINDING PROTEIN"/>
    <property type="match status" value="1"/>
</dbReference>
<dbReference type="RefSeq" id="WP_085495468.1">
    <property type="nucleotide sequence ID" value="NZ_FXAZ01000004.1"/>
</dbReference>
<dbReference type="EMBL" id="FXAZ01000004">
    <property type="protein sequence ID" value="SMG49717.1"/>
    <property type="molecule type" value="Genomic_DNA"/>
</dbReference>